<dbReference type="Proteomes" id="UP000249273">
    <property type="component" value="Segment"/>
</dbReference>
<name>A0A2U9QHJ1_9POXV</name>
<keyword evidence="2" id="KW-1185">Reference proteome</keyword>
<dbReference type="RefSeq" id="YP_009480549.1">
    <property type="nucleotide sequence ID" value="NC_037656.1"/>
</dbReference>
<dbReference type="EMBL" id="MH427217">
    <property type="protein sequence ID" value="AWU47056.1"/>
    <property type="molecule type" value="Genomic_DNA"/>
</dbReference>
<gene>
    <name evidence="1" type="primary">SOPV-ELK-011</name>
</gene>
<dbReference type="KEGG" id="vg:36841008"/>
<accession>A0A2U9QHJ1</accession>
<sequence length="186" mass="21329">MTHILNRITSTFFYSNGIIEMQLMEDMNMLVRGINVAAQLPVQHGMVTMDHGDEYYVINSQRRKNNLQSISIPQQNTRTVEVQTLPDMQLFECISPKNTVSVTQFDTTDWNDTFVDQVLKDTDALFPILRDTDINIPLFTSMTQNLDIRNVEDIDNINSQTFDSCSSDDICSLQCEEDVDFDNLIS</sequence>
<organism evidence="1">
    <name type="scientific">Sea otter poxvirus</name>
    <dbReference type="NCBI Taxonomy" id="1416741"/>
    <lineage>
        <taxon>Viruses</taxon>
        <taxon>Varidnaviria</taxon>
        <taxon>Bamfordvirae</taxon>
        <taxon>Nucleocytoviricota</taxon>
        <taxon>Pokkesviricetes</taxon>
        <taxon>Chitovirales</taxon>
        <taxon>Poxviridae</taxon>
        <taxon>Chordopoxvirinae</taxon>
        <taxon>Mustelpoxvirus</taxon>
        <taxon>Mustelpoxvirus seaotterpox</taxon>
        <taxon>Sea otterpox virus</taxon>
    </lineage>
</organism>
<proteinExistence type="predicted"/>
<evidence type="ECO:0000313" key="1">
    <source>
        <dbReference type="EMBL" id="AWU47056.1"/>
    </source>
</evidence>
<dbReference type="GeneID" id="36841008"/>
<protein>
    <submittedName>
        <fullName evidence="1">Uncharacterized protein</fullName>
    </submittedName>
</protein>
<reference evidence="1" key="1">
    <citation type="submission" date="2018-05" db="EMBL/GenBank/DDBJ databases">
        <title>Complete Genome Sequence of a Novel Sea Otter Poxvirus.</title>
        <authorList>
            <person name="Jacob J.M."/>
            <person name="Subramaniam K."/>
            <person name="Tu S.-L."/>
            <person name="Nielsen O."/>
            <person name="Tuomi P.A."/>
            <person name="Upton C."/>
            <person name="Waltzek T.B."/>
        </authorList>
    </citation>
    <scope>NUCLEOTIDE SEQUENCE [LARGE SCALE GENOMIC DNA]</scope>
    <source>
        <strain evidence="1">ELK</strain>
    </source>
</reference>
<evidence type="ECO:0000313" key="2">
    <source>
        <dbReference type="Proteomes" id="UP000249273"/>
    </source>
</evidence>